<evidence type="ECO:0000259" key="1">
    <source>
        <dbReference type="SMART" id="SM00421"/>
    </source>
</evidence>
<dbReference type="InterPro" id="IPR000792">
    <property type="entry name" value="Tscrpt_reg_LuxR_C"/>
</dbReference>
<dbReference type="EMBL" id="WIPH01000031">
    <property type="protein sequence ID" value="MQR99760.1"/>
    <property type="molecule type" value="Genomic_DNA"/>
</dbReference>
<dbReference type="SMART" id="SM00421">
    <property type="entry name" value="HTH_LUXR"/>
    <property type="match status" value="1"/>
</dbReference>
<keyword evidence="3" id="KW-1185">Reference proteome</keyword>
<reference evidence="2 3" key="1">
    <citation type="submission" date="2019-10" db="EMBL/GenBank/DDBJ databases">
        <title>Gluconobacter aidae sp. nov., a novel species of acetic acid bacteria isolated in Thailand.</title>
        <authorList>
            <person name="Yukphan P."/>
            <person name="Charoenyingcharoen P."/>
            <person name="Malimas S."/>
            <person name="Muramatsu Y."/>
            <person name="Nakagawa Y."/>
            <person name="Tanasupawat S."/>
            <person name="Yamada Y."/>
        </authorList>
    </citation>
    <scope>NUCLEOTIDE SEQUENCE [LARGE SCALE GENOMIC DNA]</scope>
    <source>
        <strain evidence="2 3">AC10</strain>
    </source>
</reference>
<dbReference type="SUPFAM" id="SSF46894">
    <property type="entry name" value="C-terminal effector domain of the bipartite response regulators"/>
    <property type="match status" value="1"/>
</dbReference>
<dbReference type="GO" id="GO:0006355">
    <property type="term" value="P:regulation of DNA-templated transcription"/>
    <property type="evidence" value="ECO:0007669"/>
    <property type="project" value="InterPro"/>
</dbReference>
<comment type="caution">
    <text evidence="2">The sequence shown here is derived from an EMBL/GenBank/DDBJ whole genome shotgun (WGS) entry which is preliminary data.</text>
</comment>
<accession>A0A7X1VQK3</accession>
<evidence type="ECO:0000313" key="3">
    <source>
        <dbReference type="Proteomes" id="UP000432209"/>
    </source>
</evidence>
<gene>
    <name evidence="2" type="ORF">GFJ39_11250</name>
</gene>
<dbReference type="Gene3D" id="1.10.10.10">
    <property type="entry name" value="Winged helix-like DNA-binding domain superfamily/Winged helix DNA-binding domain"/>
    <property type="match status" value="1"/>
</dbReference>
<dbReference type="InterPro" id="IPR016032">
    <property type="entry name" value="Sig_transdc_resp-reg_C-effctor"/>
</dbReference>
<dbReference type="Proteomes" id="UP000432209">
    <property type="component" value="Unassembled WGS sequence"/>
</dbReference>
<feature type="domain" description="HTH luxR-type" evidence="1">
    <location>
        <begin position="272"/>
        <end position="329"/>
    </location>
</feature>
<evidence type="ECO:0000313" key="2">
    <source>
        <dbReference type="EMBL" id="MQR99760.1"/>
    </source>
</evidence>
<sequence>MTGRDGHQRRGCLRLSAADLTTWTVSLNSVRARSAEWGGPGRNVTKVESHGMGCISPERGMDPVAGDAGDAGRRLGAVIAALDGPGFAPCLSDWFGACIGIDNLTVLVWAGNAPPRCLHRSAREESVHASVDEIYCAGGYLLDPFFVLDRSEAPAGVYRLCDVAPDQFRSSEYYTSYYRDTKIVDEMVYVLRPAFGVSIHVCLGRDVTSDTPFSDAAYETAMGLLPVVVALAARHWGHITVDAVVSESGQGAGSGMADITARFSDRLKTLCGVVLTRRQSETALLILRGHSSGSAARMLGVSPQTVKVFRKQLYARCAISSQAELFAMMMPILARLS</sequence>
<dbReference type="InterPro" id="IPR036388">
    <property type="entry name" value="WH-like_DNA-bd_sf"/>
</dbReference>
<name>A0A7X1VQK3_9PROT</name>
<organism evidence="2 3">
    <name type="scientific">Gluconobacter aidae</name>
    <dbReference type="NCBI Taxonomy" id="2662454"/>
    <lineage>
        <taxon>Bacteria</taxon>
        <taxon>Pseudomonadati</taxon>
        <taxon>Pseudomonadota</taxon>
        <taxon>Alphaproteobacteria</taxon>
        <taxon>Acetobacterales</taxon>
        <taxon>Acetobacteraceae</taxon>
        <taxon>Gluconobacter</taxon>
    </lineage>
</organism>
<proteinExistence type="predicted"/>
<dbReference type="Pfam" id="PF00196">
    <property type="entry name" value="GerE"/>
    <property type="match status" value="1"/>
</dbReference>
<protein>
    <submittedName>
        <fullName evidence="2">LuxR family transcriptional regulator</fullName>
    </submittedName>
</protein>
<dbReference type="GO" id="GO:0003677">
    <property type="term" value="F:DNA binding"/>
    <property type="evidence" value="ECO:0007669"/>
    <property type="project" value="InterPro"/>
</dbReference>
<dbReference type="AlphaFoldDB" id="A0A7X1VQK3"/>